<evidence type="ECO:0000256" key="5">
    <source>
        <dbReference type="ARBA" id="ARBA00022989"/>
    </source>
</evidence>
<evidence type="ECO:0000313" key="8">
    <source>
        <dbReference type="EMBL" id="KND86744.1"/>
    </source>
</evidence>
<dbReference type="STRING" id="1163406.A0A0L0MY76"/>
<keyword evidence="4" id="KW-0812">Transmembrane</keyword>
<organism evidence="8 9">
    <name type="scientific">Tolypocladium ophioglossoides (strain CBS 100239)</name>
    <name type="common">Snaketongue truffleclub</name>
    <name type="synonym">Elaphocordyceps ophioglossoides</name>
    <dbReference type="NCBI Taxonomy" id="1163406"/>
    <lineage>
        <taxon>Eukaryota</taxon>
        <taxon>Fungi</taxon>
        <taxon>Dikarya</taxon>
        <taxon>Ascomycota</taxon>
        <taxon>Pezizomycotina</taxon>
        <taxon>Sordariomycetes</taxon>
        <taxon>Hypocreomycetidae</taxon>
        <taxon>Hypocreales</taxon>
        <taxon>Ophiocordycipitaceae</taxon>
        <taxon>Tolypocladium</taxon>
    </lineage>
</organism>
<dbReference type="Proteomes" id="UP000036947">
    <property type="component" value="Unassembled WGS sequence"/>
</dbReference>
<protein>
    <submittedName>
        <fullName evidence="8">Uncharacterized protein</fullName>
    </submittedName>
</protein>
<comment type="caution">
    <text evidence="8">The sequence shown here is derived from an EMBL/GenBank/DDBJ whole genome shotgun (WGS) entry which is preliminary data.</text>
</comment>
<evidence type="ECO:0000256" key="1">
    <source>
        <dbReference type="ARBA" id="ARBA00004370"/>
    </source>
</evidence>
<gene>
    <name evidence="8" type="ORF">TOPH_08624</name>
</gene>
<keyword evidence="5" id="KW-1133">Transmembrane helix</keyword>
<evidence type="ECO:0000256" key="6">
    <source>
        <dbReference type="ARBA" id="ARBA00023136"/>
    </source>
</evidence>
<dbReference type="EMBL" id="LFRF01000049">
    <property type="protein sequence ID" value="KND86744.1"/>
    <property type="molecule type" value="Genomic_DNA"/>
</dbReference>
<dbReference type="PANTHER" id="PTHR47844">
    <property type="entry name" value="SYNTHASE CPS1, PUTATIVE (AFU_ORTHOLOGUE AFUA_7G02500)-RELATED"/>
    <property type="match status" value="1"/>
</dbReference>
<dbReference type="PANTHER" id="PTHR47844:SF1">
    <property type="entry name" value="EXOSTOSIN-LIKE 2"/>
    <property type="match status" value="1"/>
</dbReference>
<keyword evidence="7" id="KW-0325">Glycoprotein</keyword>
<dbReference type="AlphaFoldDB" id="A0A0L0MY76"/>
<evidence type="ECO:0000256" key="2">
    <source>
        <dbReference type="ARBA" id="ARBA00022676"/>
    </source>
</evidence>
<evidence type="ECO:0000256" key="7">
    <source>
        <dbReference type="ARBA" id="ARBA00023180"/>
    </source>
</evidence>
<keyword evidence="3" id="KW-0808">Transferase</keyword>
<sequence length="179" mass="20424">MSVSSILTGRAGAARSPRSLEVLDPLMDLTKTQSTEDATIETILGEYPRFLWSAMGTTTYRSNTYSLVTTWTAFVPSLCNFALLWDVCLIRSFTQTRLYTDSNHKGVLLGCLCGWIYLRKLVKLLDYFWSFPKDLILFFFPIPEYPAFAYFHSLLKPWAALTFWDGSWAGRDLSAAEEK</sequence>
<dbReference type="GO" id="GO:0016757">
    <property type="term" value="F:glycosyltransferase activity"/>
    <property type="evidence" value="ECO:0007669"/>
    <property type="project" value="UniProtKB-KW"/>
</dbReference>
<dbReference type="GO" id="GO:0016020">
    <property type="term" value="C:membrane"/>
    <property type="evidence" value="ECO:0007669"/>
    <property type="project" value="UniProtKB-SubCell"/>
</dbReference>
<dbReference type="OrthoDB" id="2849215at2759"/>
<evidence type="ECO:0000313" key="9">
    <source>
        <dbReference type="Proteomes" id="UP000036947"/>
    </source>
</evidence>
<reference evidence="8 9" key="1">
    <citation type="journal article" date="2015" name="BMC Genomics">
        <title>The genome of the truffle-parasite Tolypocladium ophioglossoides and the evolution of antifungal peptaibiotics.</title>
        <authorList>
            <person name="Quandt C.A."/>
            <person name="Bushley K.E."/>
            <person name="Spatafora J.W."/>
        </authorList>
    </citation>
    <scope>NUCLEOTIDE SEQUENCE [LARGE SCALE GENOMIC DNA]</scope>
    <source>
        <strain evidence="8 9">CBS 100239</strain>
    </source>
</reference>
<keyword evidence="9" id="KW-1185">Reference proteome</keyword>
<proteinExistence type="predicted"/>
<evidence type="ECO:0000256" key="3">
    <source>
        <dbReference type="ARBA" id="ARBA00022679"/>
    </source>
</evidence>
<name>A0A0L0MY76_TOLOC</name>
<keyword evidence="6" id="KW-0472">Membrane</keyword>
<accession>A0A0L0MY76</accession>
<dbReference type="InterPro" id="IPR052427">
    <property type="entry name" value="Glycosyltrans_GT2/GT47"/>
</dbReference>
<keyword evidence="2" id="KW-0328">Glycosyltransferase</keyword>
<evidence type="ECO:0000256" key="4">
    <source>
        <dbReference type="ARBA" id="ARBA00022692"/>
    </source>
</evidence>
<comment type="subcellular location">
    <subcellularLocation>
        <location evidence="1">Membrane</location>
    </subcellularLocation>
</comment>